<gene>
    <name evidence="1" type="ORF">PV06_05596</name>
</gene>
<name>A0A0D2AQ34_9EURO</name>
<dbReference type="VEuPathDB" id="FungiDB:PV06_05596"/>
<dbReference type="GeneID" id="27357670"/>
<dbReference type="HOGENOM" id="CLU_1885779_0_0_1"/>
<accession>A0A0D2AQ34</accession>
<dbReference type="OrthoDB" id="4144231at2759"/>
<proteinExistence type="predicted"/>
<dbReference type="Proteomes" id="UP000053342">
    <property type="component" value="Unassembled WGS sequence"/>
</dbReference>
<evidence type="ECO:0000313" key="1">
    <source>
        <dbReference type="EMBL" id="KIW42006.1"/>
    </source>
</evidence>
<sequence>MSQITRTDSTEVSCEYRHAAHNNDGHGDGDSQGMLNSYIYTTSTTVLDFILLGRRSTRSYSRSHARILDAMMTMQPQHLRQHSRPLDNDTNDTNRHQIGRCTNVSELMTFMDRITDAKIVREAIVFRPLLVDRDY</sequence>
<dbReference type="EMBL" id="KN847336">
    <property type="protein sequence ID" value="KIW42006.1"/>
    <property type="molecule type" value="Genomic_DNA"/>
</dbReference>
<evidence type="ECO:0000313" key="2">
    <source>
        <dbReference type="Proteomes" id="UP000053342"/>
    </source>
</evidence>
<protein>
    <submittedName>
        <fullName evidence="1">Uncharacterized protein</fullName>
    </submittedName>
</protein>
<keyword evidence="2" id="KW-1185">Reference proteome</keyword>
<dbReference type="RefSeq" id="XP_016262222.1">
    <property type="nucleotide sequence ID" value="XM_016406618.1"/>
</dbReference>
<dbReference type="AlphaFoldDB" id="A0A0D2AQ34"/>
<reference evidence="1 2" key="1">
    <citation type="submission" date="2015-01" db="EMBL/GenBank/DDBJ databases">
        <title>The Genome Sequence of Exophiala oligosperma CBS72588.</title>
        <authorList>
            <consortium name="The Broad Institute Genomics Platform"/>
            <person name="Cuomo C."/>
            <person name="de Hoog S."/>
            <person name="Gorbushina A."/>
            <person name="Stielow B."/>
            <person name="Teixiera M."/>
            <person name="Abouelleil A."/>
            <person name="Chapman S.B."/>
            <person name="Priest M."/>
            <person name="Young S.K."/>
            <person name="Wortman J."/>
            <person name="Nusbaum C."/>
            <person name="Birren B."/>
        </authorList>
    </citation>
    <scope>NUCLEOTIDE SEQUENCE [LARGE SCALE GENOMIC DNA]</scope>
    <source>
        <strain evidence="1 2">CBS 72588</strain>
    </source>
</reference>
<organism evidence="1 2">
    <name type="scientific">Exophiala oligosperma</name>
    <dbReference type="NCBI Taxonomy" id="215243"/>
    <lineage>
        <taxon>Eukaryota</taxon>
        <taxon>Fungi</taxon>
        <taxon>Dikarya</taxon>
        <taxon>Ascomycota</taxon>
        <taxon>Pezizomycotina</taxon>
        <taxon>Eurotiomycetes</taxon>
        <taxon>Chaetothyriomycetidae</taxon>
        <taxon>Chaetothyriales</taxon>
        <taxon>Herpotrichiellaceae</taxon>
        <taxon>Exophiala</taxon>
    </lineage>
</organism>